<reference evidence="3 4" key="1">
    <citation type="submission" date="2018-10" db="EMBL/GenBank/DDBJ databases">
        <title>Genomic Encyclopedia of Archaeal and Bacterial Type Strains, Phase II (KMG-II): from individual species to whole genera.</title>
        <authorList>
            <person name="Goeker M."/>
        </authorList>
    </citation>
    <scope>NUCLEOTIDE SEQUENCE [LARGE SCALE GENOMIC DNA]</scope>
    <source>
        <strain evidence="3 4">DSM 23424</strain>
    </source>
</reference>
<organism evidence="3 4">
    <name type="scientific">Ulvibacter antarcticus</name>
    <dbReference type="NCBI Taxonomy" id="442714"/>
    <lineage>
        <taxon>Bacteria</taxon>
        <taxon>Pseudomonadati</taxon>
        <taxon>Bacteroidota</taxon>
        <taxon>Flavobacteriia</taxon>
        <taxon>Flavobacteriales</taxon>
        <taxon>Flavobacteriaceae</taxon>
        <taxon>Ulvibacter</taxon>
    </lineage>
</organism>
<sequence length="164" mass="18863">MKDFDWTKFTRKIAINATIKELYDAWTTASEIERWFLERSVYKNSENKEIPKTKRVEKGDSYVWSWYLYEPTEDGKITKANGKDHLQFTFAGDCLVDVVLTEKEGKVIVTLTQSNIPVDDNSKKGIRLGCDSGWSFYLVNLKSVYEGGVDLRNKDESLKGMLNA</sequence>
<accession>A0A3L9YIP1</accession>
<dbReference type="RefSeq" id="WP_121908353.1">
    <property type="nucleotide sequence ID" value="NZ_REFC01000014.1"/>
</dbReference>
<dbReference type="AlphaFoldDB" id="A0A3L9YIP1"/>
<dbReference type="Pfam" id="PF08327">
    <property type="entry name" value="AHSA1"/>
    <property type="match status" value="1"/>
</dbReference>
<keyword evidence="4" id="KW-1185">Reference proteome</keyword>
<gene>
    <name evidence="3" type="ORF">BXY75_2823</name>
</gene>
<evidence type="ECO:0000313" key="4">
    <source>
        <dbReference type="Proteomes" id="UP000271339"/>
    </source>
</evidence>
<dbReference type="CDD" id="cd07814">
    <property type="entry name" value="SRPBCC_CalC_Aha1-like"/>
    <property type="match status" value="1"/>
</dbReference>
<feature type="domain" description="Activator of Hsp90 ATPase homologue 1/2-like C-terminal" evidence="2">
    <location>
        <begin position="16"/>
        <end position="144"/>
    </location>
</feature>
<comment type="similarity">
    <text evidence="1">Belongs to the AHA1 family.</text>
</comment>
<dbReference type="Proteomes" id="UP000271339">
    <property type="component" value="Unassembled WGS sequence"/>
</dbReference>
<dbReference type="InterPro" id="IPR013538">
    <property type="entry name" value="ASHA1/2-like_C"/>
</dbReference>
<evidence type="ECO:0000256" key="1">
    <source>
        <dbReference type="ARBA" id="ARBA00006817"/>
    </source>
</evidence>
<dbReference type="InterPro" id="IPR023393">
    <property type="entry name" value="START-like_dom_sf"/>
</dbReference>
<evidence type="ECO:0000259" key="2">
    <source>
        <dbReference type="Pfam" id="PF08327"/>
    </source>
</evidence>
<dbReference type="Gene3D" id="3.30.530.20">
    <property type="match status" value="1"/>
</dbReference>
<comment type="caution">
    <text evidence="3">The sequence shown here is derived from an EMBL/GenBank/DDBJ whole genome shotgun (WGS) entry which is preliminary data.</text>
</comment>
<dbReference type="SUPFAM" id="SSF55961">
    <property type="entry name" value="Bet v1-like"/>
    <property type="match status" value="1"/>
</dbReference>
<proteinExistence type="inferred from homology"/>
<protein>
    <submittedName>
        <fullName evidence="3">Activator of Hsp90 ATPase-like protein</fullName>
    </submittedName>
</protein>
<dbReference type="EMBL" id="REFC01000014">
    <property type="protein sequence ID" value="RMA58015.1"/>
    <property type="molecule type" value="Genomic_DNA"/>
</dbReference>
<evidence type="ECO:0000313" key="3">
    <source>
        <dbReference type="EMBL" id="RMA58015.1"/>
    </source>
</evidence>
<name>A0A3L9YIP1_9FLAO</name>
<dbReference type="OrthoDB" id="9800631at2"/>